<dbReference type="InterPro" id="IPR000477">
    <property type="entry name" value="RT_dom"/>
</dbReference>
<dbReference type="InterPro" id="IPR052343">
    <property type="entry name" value="Retrotransposon-Effector_Assoc"/>
</dbReference>
<feature type="domain" description="Reverse transcriptase" evidence="1">
    <location>
        <begin position="323"/>
        <end position="417"/>
    </location>
</feature>
<evidence type="ECO:0000259" key="1">
    <source>
        <dbReference type="Pfam" id="PF00078"/>
    </source>
</evidence>
<organism evidence="2 3">
    <name type="scientific">Trifolium pratense</name>
    <name type="common">Red clover</name>
    <dbReference type="NCBI Taxonomy" id="57577"/>
    <lineage>
        <taxon>Eukaryota</taxon>
        <taxon>Viridiplantae</taxon>
        <taxon>Streptophyta</taxon>
        <taxon>Embryophyta</taxon>
        <taxon>Tracheophyta</taxon>
        <taxon>Spermatophyta</taxon>
        <taxon>Magnoliopsida</taxon>
        <taxon>eudicotyledons</taxon>
        <taxon>Gunneridae</taxon>
        <taxon>Pentapetalae</taxon>
        <taxon>rosids</taxon>
        <taxon>fabids</taxon>
        <taxon>Fabales</taxon>
        <taxon>Fabaceae</taxon>
        <taxon>Papilionoideae</taxon>
        <taxon>50 kb inversion clade</taxon>
        <taxon>NPAAA clade</taxon>
        <taxon>Hologalegina</taxon>
        <taxon>IRL clade</taxon>
        <taxon>Trifolieae</taxon>
        <taxon>Trifolium</taxon>
    </lineage>
</organism>
<dbReference type="PANTHER" id="PTHR46890">
    <property type="entry name" value="NON-LTR RETROLELEMENT REVERSE TRANSCRIPTASE-LIKE PROTEIN-RELATED"/>
    <property type="match status" value="1"/>
</dbReference>
<evidence type="ECO:0000313" key="2">
    <source>
        <dbReference type="EMBL" id="PNY07166.1"/>
    </source>
</evidence>
<dbReference type="PANTHER" id="PTHR46890:SF48">
    <property type="entry name" value="RNA-DIRECTED DNA POLYMERASE"/>
    <property type="match status" value="1"/>
</dbReference>
<gene>
    <name evidence="2" type="ORF">L195_g003653</name>
</gene>
<reference evidence="2 3" key="2">
    <citation type="journal article" date="2017" name="Front. Plant Sci.">
        <title>Gene Classification and Mining of Molecular Markers Useful in Red Clover (Trifolium pratense) Breeding.</title>
        <authorList>
            <person name="Istvanek J."/>
            <person name="Dluhosova J."/>
            <person name="Dluhos P."/>
            <person name="Patkova L."/>
            <person name="Nedelnik J."/>
            <person name="Repkova J."/>
        </authorList>
    </citation>
    <scope>NUCLEOTIDE SEQUENCE [LARGE SCALE GENOMIC DNA]</scope>
    <source>
        <strain evidence="3">cv. Tatra</strain>
        <tissue evidence="2">Young leaves</tissue>
    </source>
</reference>
<name>A0A2K3NVU2_TRIPR</name>
<dbReference type="InterPro" id="IPR043502">
    <property type="entry name" value="DNA/RNA_pol_sf"/>
</dbReference>
<dbReference type="STRING" id="57577.A0A2K3NVU2"/>
<evidence type="ECO:0000313" key="3">
    <source>
        <dbReference type="Proteomes" id="UP000236291"/>
    </source>
</evidence>
<dbReference type="Proteomes" id="UP000236291">
    <property type="component" value="Unassembled WGS sequence"/>
</dbReference>
<dbReference type="AlphaFoldDB" id="A0A2K3NVU2"/>
<dbReference type="SUPFAM" id="SSF56672">
    <property type="entry name" value="DNA/RNA polymerases"/>
    <property type="match status" value="1"/>
</dbReference>
<reference evidence="2 3" key="1">
    <citation type="journal article" date="2014" name="Am. J. Bot.">
        <title>Genome assembly and annotation for red clover (Trifolium pratense; Fabaceae).</title>
        <authorList>
            <person name="Istvanek J."/>
            <person name="Jaros M."/>
            <person name="Krenek A."/>
            <person name="Repkova J."/>
        </authorList>
    </citation>
    <scope>NUCLEOTIDE SEQUENCE [LARGE SCALE GENOMIC DNA]</scope>
    <source>
        <strain evidence="3">cv. Tatra</strain>
        <tissue evidence="2">Young leaves</tissue>
    </source>
</reference>
<dbReference type="Pfam" id="PF00078">
    <property type="entry name" value="RVT_1"/>
    <property type="match status" value="1"/>
</dbReference>
<proteinExistence type="predicted"/>
<comment type="caution">
    <text evidence="2">The sequence shown here is derived from an EMBL/GenBank/DDBJ whole genome shotgun (WGS) entry which is preliminary data.</text>
</comment>
<protein>
    <submittedName>
        <fullName evidence="2">Ribonuclease H</fullName>
    </submittedName>
</protein>
<dbReference type="EMBL" id="ASHM01001725">
    <property type="protein sequence ID" value="PNY07166.1"/>
    <property type="molecule type" value="Genomic_DNA"/>
</dbReference>
<accession>A0A2K3NVU2</accession>
<sequence>MDMGRITLAKSVIEAIPVFPMMSAVIPKACPNDIQKILRGFIWGDEEVGLGALIREELTLVFVSAWKHARVADLVEVNGNLNEERIEWLPDDVQLRIWAVLPASVELGEDRCMWPGTGNDNFTVASAYQLLQSDVDNESMHVNWKHVWKECVEGRKSSKSKDDLFWKQRDKTFWYRNGDLNTQFFHANATTRKKNQIVQLEDSHGNVCNSPEGMKLIAKDYFMNLFQQQRGNARWSSTRLIQVSLWTLEDNNALTAPFTMAEFKEAIFSMEADKCSGPDGFNPGFYQHFWDLCGHDIFKSGCSWLECGSFPPEPKFHKYCTYSKRLKLVLDKCISHNQSPFVSGRSILDNAMTTIEIIHFMKSKTRGKKGEAALKLDISKAYDHMDWDFLKDMMIKMGFSQKWIDWIMLCVETVDYSINVNGHMVGPLFPVEDYGKAIRFHRICSSSVQKDYDCFLFFKATVTGANALKNILSVYESASGQAINLQKSEFYCSRNVPAQVREAIANQLGDTQVLGTGGCKWSIGTGEKINIWEQNWINKGLSITTPPNTQMLGNIMKVKDILMTNSKAWDMDKISIQ</sequence>